<sequence>MATPDFRDANQEMPPPGGFKRFKYTRGVPVSRGPPGWSLFAGTILMTSLGYYYVGQGNKERRALAQEERECKITLLPFLQSEMDAEYVSTCAESQREEARIMKDYPGYKEGESMYHSKNALPLYEPKSR</sequence>
<name>A0A024GLH7_9STRA</name>
<dbReference type="Pfam" id="PF06212">
    <property type="entry name" value="GRIM-19"/>
    <property type="match status" value="1"/>
</dbReference>
<dbReference type="PANTHER" id="PTHR12966">
    <property type="entry name" value="NADH DEHYDROGENASE UBIQUINONE 1 ALPHA SUBCOMPLEX SUBUNIT 13"/>
    <property type="match status" value="1"/>
</dbReference>
<evidence type="ECO:0000256" key="5">
    <source>
        <dbReference type="ARBA" id="ARBA00022692"/>
    </source>
</evidence>
<evidence type="ECO:0000256" key="10">
    <source>
        <dbReference type="ARBA" id="ARBA00023136"/>
    </source>
</evidence>
<evidence type="ECO:0000256" key="4">
    <source>
        <dbReference type="ARBA" id="ARBA00022660"/>
    </source>
</evidence>
<reference evidence="13 14" key="1">
    <citation type="submission" date="2012-05" db="EMBL/GenBank/DDBJ databases">
        <title>Recombination and specialization in a pathogen metapopulation.</title>
        <authorList>
            <person name="Gardiner A."/>
            <person name="Kemen E."/>
            <person name="Schultz-Larsen T."/>
            <person name="MacLean D."/>
            <person name="Van Oosterhout C."/>
            <person name="Jones J.D.G."/>
        </authorList>
    </citation>
    <scope>NUCLEOTIDE SEQUENCE [LARGE SCALE GENOMIC DNA]</scope>
    <source>
        <strain evidence="13 14">Ac Nc2</strain>
    </source>
</reference>
<keyword evidence="4 11" id="KW-0679">Respiratory chain</keyword>
<dbReference type="OrthoDB" id="3308at2759"/>
<evidence type="ECO:0000256" key="6">
    <source>
        <dbReference type="ARBA" id="ARBA00022792"/>
    </source>
</evidence>
<keyword evidence="8 11" id="KW-1133">Transmembrane helix</keyword>
<evidence type="ECO:0000313" key="13">
    <source>
        <dbReference type="EMBL" id="CCI47624.1"/>
    </source>
</evidence>
<proteinExistence type="inferred from homology"/>
<keyword evidence="7 11" id="KW-0249">Electron transport</keyword>
<evidence type="ECO:0000313" key="14">
    <source>
        <dbReference type="Proteomes" id="UP000053237"/>
    </source>
</evidence>
<keyword evidence="14" id="KW-1185">Reference proteome</keyword>
<comment type="subcellular location">
    <subcellularLocation>
        <location evidence="1 11">Mitochondrion inner membrane</location>
        <topology evidence="1 11">Single-pass membrane protein</topology>
        <orientation evidence="1 11">Matrix side</orientation>
    </subcellularLocation>
</comment>
<feature type="transmembrane region" description="Helical" evidence="11">
    <location>
        <begin position="36"/>
        <end position="54"/>
    </location>
</feature>
<evidence type="ECO:0000256" key="3">
    <source>
        <dbReference type="ARBA" id="ARBA00022448"/>
    </source>
</evidence>
<dbReference type="InParanoid" id="A0A024GLH7"/>
<evidence type="ECO:0000256" key="1">
    <source>
        <dbReference type="ARBA" id="ARBA00004298"/>
    </source>
</evidence>
<dbReference type="EMBL" id="CAIX01000178">
    <property type="protein sequence ID" value="CCI47624.1"/>
    <property type="molecule type" value="Genomic_DNA"/>
</dbReference>
<comment type="function">
    <text evidence="11">Complex I functions in the transfer of electrons from NADH to the respiratory chain. Accessory subunit of the mitochondrial membrane respiratory chain NADH dehydrogenase (Complex I), that is believed not to be involved in catalysis.</text>
</comment>
<evidence type="ECO:0000256" key="7">
    <source>
        <dbReference type="ARBA" id="ARBA00022982"/>
    </source>
</evidence>
<evidence type="ECO:0000256" key="9">
    <source>
        <dbReference type="ARBA" id="ARBA00023128"/>
    </source>
</evidence>
<dbReference type="GO" id="GO:0045271">
    <property type="term" value="C:respiratory chain complex I"/>
    <property type="evidence" value="ECO:0007669"/>
    <property type="project" value="UniProtKB-UniRule"/>
</dbReference>
<dbReference type="PANTHER" id="PTHR12966:SF0">
    <property type="entry name" value="NADH DEHYDROGENASE [UBIQUINONE] 1 ALPHA SUBCOMPLEX SUBUNIT 13"/>
    <property type="match status" value="1"/>
</dbReference>
<dbReference type="AlphaFoldDB" id="A0A024GLH7"/>
<evidence type="ECO:0000256" key="11">
    <source>
        <dbReference type="RuleBase" id="RU368034"/>
    </source>
</evidence>
<keyword evidence="10 11" id="KW-0472">Membrane</keyword>
<feature type="region of interest" description="Disordered" evidence="12">
    <location>
        <begin position="1"/>
        <end position="20"/>
    </location>
</feature>
<dbReference type="Proteomes" id="UP000053237">
    <property type="component" value="Unassembled WGS sequence"/>
</dbReference>
<evidence type="ECO:0000256" key="2">
    <source>
        <dbReference type="ARBA" id="ARBA00007312"/>
    </source>
</evidence>
<comment type="caution">
    <text evidence="13">The sequence shown here is derived from an EMBL/GenBank/DDBJ whole genome shotgun (WGS) entry which is preliminary data.</text>
</comment>
<accession>A0A024GLH7</accession>
<keyword evidence="6 11" id="KW-0999">Mitochondrion inner membrane</keyword>
<gene>
    <name evidence="13" type="ORF">BN9_086310</name>
</gene>
<keyword evidence="3 11" id="KW-0813">Transport</keyword>
<feature type="compositionally biased region" description="Basic and acidic residues" evidence="12">
    <location>
        <begin position="1"/>
        <end position="10"/>
    </location>
</feature>
<keyword evidence="9 11" id="KW-0496">Mitochondrion</keyword>
<evidence type="ECO:0000256" key="12">
    <source>
        <dbReference type="SAM" id="MobiDB-lite"/>
    </source>
</evidence>
<organism evidence="13 14">
    <name type="scientific">Albugo candida</name>
    <dbReference type="NCBI Taxonomy" id="65357"/>
    <lineage>
        <taxon>Eukaryota</taxon>
        <taxon>Sar</taxon>
        <taxon>Stramenopiles</taxon>
        <taxon>Oomycota</taxon>
        <taxon>Peronosporomycetes</taxon>
        <taxon>Albuginales</taxon>
        <taxon>Albuginaceae</taxon>
        <taxon>Albugo</taxon>
    </lineage>
</organism>
<protein>
    <recommendedName>
        <fullName evidence="11">NADH dehydrogenase [ubiquinone] 1 alpha subcomplex subunit 13</fullName>
    </recommendedName>
</protein>
<dbReference type="InterPro" id="IPR009346">
    <property type="entry name" value="GRIM-19"/>
</dbReference>
<evidence type="ECO:0000256" key="8">
    <source>
        <dbReference type="ARBA" id="ARBA00022989"/>
    </source>
</evidence>
<keyword evidence="5 11" id="KW-0812">Transmembrane</keyword>
<comment type="similarity">
    <text evidence="2 11">Belongs to the complex I NDUFA13 subunit family.</text>
</comment>
<dbReference type="STRING" id="65357.A0A024GLH7"/>
<dbReference type="GO" id="GO:0005743">
    <property type="term" value="C:mitochondrial inner membrane"/>
    <property type="evidence" value="ECO:0007669"/>
    <property type="project" value="UniProtKB-SubCell"/>
</dbReference>